<dbReference type="Proteomes" id="UP000825729">
    <property type="component" value="Unassembled WGS sequence"/>
</dbReference>
<dbReference type="AlphaFoldDB" id="A0AAV7EEG7"/>
<sequence>MEIAEPLLYDLTTGPSMSEPSSVYVGGDFRHKADSDTLMGGGGSFSSGGSGKGMHSRLYLRVLNHHQEADSFSAFSSVYNDFGLFGIYLVIVSHLLRMYLKLIDSEGLSVVGDCYSWASYGVGAASGKECYQICCFNELGIKGMMKSLDFAIHVYHNVTGDVICHGDKSVIKEGHKSFPSGHASCLCSLKLSDLFHEVLKSFSGNKVKGWLLFLLLNIERRVLCWPCFSCIILIGKIRACGKTMYCFFLPLLVAALVGVSRVDDYWHHWQDVFAVGLLGL</sequence>
<dbReference type="SUPFAM" id="SSF48317">
    <property type="entry name" value="Acid phosphatase/Vanadium-dependent haloperoxidase"/>
    <property type="match status" value="1"/>
</dbReference>
<dbReference type="Gene3D" id="1.20.144.10">
    <property type="entry name" value="Phosphatidic acid phosphatase type 2/haloperoxidase"/>
    <property type="match status" value="1"/>
</dbReference>
<dbReference type="GO" id="GO:0016020">
    <property type="term" value="C:membrane"/>
    <property type="evidence" value="ECO:0007669"/>
    <property type="project" value="TreeGrafter"/>
</dbReference>
<proteinExistence type="predicted"/>
<organism evidence="2 3">
    <name type="scientific">Aristolochia fimbriata</name>
    <name type="common">White veined hardy Dutchman's pipe vine</name>
    <dbReference type="NCBI Taxonomy" id="158543"/>
    <lineage>
        <taxon>Eukaryota</taxon>
        <taxon>Viridiplantae</taxon>
        <taxon>Streptophyta</taxon>
        <taxon>Embryophyta</taxon>
        <taxon>Tracheophyta</taxon>
        <taxon>Spermatophyta</taxon>
        <taxon>Magnoliopsida</taxon>
        <taxon>Magnoliidae</taxon>
        <taxon>Piperales</taxon>
        <taxon>Aristolochiaceae</taxon>
        <taxon>Aristolochia</taxon>
    </lineage>
</organism>
<keyword evidence="3" id="KW-1185">Reference proteome</keyword>
<dbReference type="PANTHER" id="PTHR10165">
    <property type="entry name" value="LIPID PHOSPHATE PHOSPHATASE"/>
    <property type="match status" value="1"/>
</dbReference>
<accession>A0AAV7EEG7</accession>
<dbReference type="PANTHER" id="PTHR10165:SF35">
    <property type="entry name" value="RE23632P"/>
    <property type="match status" value="1"/>
</dbReference>
<dbReference type="InterPro" id="IPR036938">
    <property type="entry name" value="PAP2/HPO_sf"/>
</dbReference>
<dbReference type="InterPro" id="IPR007863">
    <property type="entry name" value="Peptidase_M16_C"/>
</dbReference>
<dbReference type="SUPFAM" id="SSF63411">
    <property type="entry name" value="LuxS/MPP-like metallohydrolase"/>
    <property type="match status" value="1"/>
</dbReference>
<name>A0AAV7EEG7_ARIFI</name>
<dbReference type="Gene3D" id="3.30.830.10">
    <property type="entry name" value="Metalloenzyme, LuxS/M16 peptidase-like"/>
    <property type="match status" value="1"/>
</dbReference>
<dbReference type="GO" id="GO:0046839">
    <property type="term" value="P:phospholipid dephosphorylation"/>
    <property type="evidence" value="ECO:0007669"/>
    <property type="project" value="TreeGrafter"/>
</dbReference>
<feature type="domain" description="Peptidase M16 C-terminal" evidence="1">
    <location>
        <begin position="38"/>
        <end position="98"/>
    </location>
</feature>
<dbReference type="GO" id="GO:0006644">
    <property type="term" value="P:phospholipid metabolic process"/>
    <property type="evidence" value="ECO:0007669"/>
    <property type="project" value="InterPro"/>
</dbReference>
<gene>
    <name evidence="2" type="ORF">H6P81_013353</name>
</gene>
<comment type="caution">
    <text evidence="2">The sequence shown here is derived from an EMBL/GenBank/DDBJ whole genome shotgun (WGS) entry which is preliminary data.</text>
</comment>
<dbReference type="EMBL" id="JAINDJ010000005">
    <property type="protein sequence ID" value="KAG9447225.1"/>
    <property type="molecule type" value="Genomic_DNA"/>
</dbReference>
<dbReference type="GO" id="GO:0008195">
    <property type="term" value="F:phosphatidate phosphatase activity"/>
    <property type="evidence" value="ECO:0007669"/>
    <property type="project" value="TreeGrafter"/>
</dbReference>
<reference evidence="2 3" key="1">
    <citation type="submission" date="2021-07" db="EMBL/GenBank/DDBJ databases">
        <title>The Aristolochia fimbriata genome: insights into angiosperm evolution, floral development and chemical biosynthesis.</title>
        <authorList>
            <person name="Jiao Y."/>
        </authorList>
    </citation>
    <scope>NUCLEOTIDE SEQUENCE [LARGE SCALE GENOMIC DNA]</scope>
    <source>
        <strain evidence="2">IBCAS-2021</strain>
        <tissue evidence="2">Leaf</tissue>
    </source>
</reference>
<evidence type="ECO:0000313" key="2">
    <source>
        <dbReference type="EMBL" id="KAG9447225.1"/>
    </source>
</evidence>
<dbReference type="InterPro" id="IPR011249">
    <property type="entry name" value="Metalloenz_LuxS/M16"/>
</dbReference>
<dbReference type="Pfam" id="PF05193">
    <property type="entry name" value="Peptidase_M16_C"/>
    <property type="match status" value="1"/>
</dbReference>
<evidence type="ECO:0000259" key="1">
    <source>
        <dbReference type="Pfam" id="PF05193"/>
    </source>
</evidence>
<protein>
    <recommendedName>
        <fullName evidence="1">Peptidase M16 C-terminal domain-containing protein</fullName>
    </recommendedName>
</protein>
<evidence type="ECO:0000313" key="3">
    <source>
        <dbReference type="Proteomes" id="UP000825729"/>
    </source>
</evidence>
<dbReference type="GO" id="GO:0046872">
    <property type="term" value="F:metal ion binding"/>
    <property type="evidence" value="ECO:0007669"/>
    <property type="project" value="InterPro"/>
</dbReference>
<dbReference type="InterPro" id="IPR043216">
    <property type="entry name" value="PAP-like"/>
</dbReference>